<dbReference type="EMBL" id="CP102845">
    <property type="protein sequence ID" value="UVF22069.1"/>
    <property type="molecule type" value="Genomic_DNA"/>
</dbReference>
<organism evidence="1 2">
    <name type="scientific">Microvirga terrae</name>
    <dbReference type="NCBI Taxonomy" id="2740529"/>
    <lineage>
        <taxon>Bacteria</taxon>
        <taxon>Pseudomonadati</taxon>
        <taxon>Pseudomonadota</taxon>
        <taxon>Alphaproteobacteria</taxon>
        <taxon>Hyphomicrobiales</taxon>
        <taxon>Methylobacteriaceae</taxon>
        <taxon>Microvirga</taxon>
    </lineage>
</organism>
<accession>A0ABY5S0I1</accession>
<keyword evidence="2" id="KW-1185">Reference proteome</keyword>
<dbReference type="Proteomes" id="UP001017257">
    <property type="component" value="Chromosome"/>
</dbReference>
<reference evidence="1" key="1">
    <citation type="submission" date="2022-08" db="EMBL/GenBank/DDBJ databases">
        <title>Microvirga terrae sp. nov., isolated from soil.</title>
        <authorList>
            <person name="Kim K.H."/>
            <person name="Seo Y.L."/>
            <person name="Kim J.M."/>
            <person name="Lee J.K."/>
            <person name="Han D.M."/>
            <person name="Jeon C.O."/>
        </authorList>
    </citation>
    <scope>NUCLEOTIDE SEQUENCE</scope>
    <source>
        <strain evidence="1">R24</strain>
    </source>
</reference>
<evidence type="ECO:0000313" key="1">
    <source>
        <dbReference type="EMBL" id="UVF22069.1"/>
    </source>
</evidence>
<evidence type="ECO:0000313" key="2">
    <source>
        <dbReference type="Proteomes" id="UP001017257"/>
    </source>
</evidence>
<name>A0ABY5S0I1_9HYPH</name>
<gene>
    <name evidence="1" type="ORF">HPT29_021455</name>
</gene>
<proteinExistence type="predicted"/>
<sequence>MYLVASDKRIKAGGLFPSEAEIARRLSQEPAEWAAKAKVLERDGLPPIDPMMGGRHWPSVMAYFNRRYGLSSIEPLQPDGEENLNAI</sequence>
<protein>
    <submittedName>
        <fullName evidence="1">Uncharacterized protein</fullName>
    </submittedName>
</protein>